<dbReference type="Gene3D" id="1.10.1410.20">
    <property type="entry name" value="2'-5'-oligoadenylate synthetase 1, domain 2"/>
    <property type="match status" value="1"/>
</dbReference>
<dbReference type="SUPFAM" id="SSF81631">
    <property type="entry name" value="PAP/OAS1 substrate-binding domain"/>
    <property type="match status" value="1"/>
</dbReference>
<comment type="caution">
    <text evidence="10">The sequence shown here is derived from an EMBL/GenBank/DDBJ whole genome shotgun (WGS) entry which is preliminary data.</text>
</comment>
<dbReference type="PROSITE" id="PS00833">
    <property type="entry name" value="25A_SYNTH_2"/>
    <property type="match status" value="1"/>
</dbReference>
<keyword evidence="11" id="KW-1185">Reference proteome</keyword>
<evidence type="ECO:0000256" key="3">
    <source>
        <dbReference type="ARBA" id="ARBA00022588"/>
    </source>
</evidence>
<dbReference type="FunFam" id="3.30.460.10:FF:000007">
    <property type="entry name" value="2'-5'-oligoadenylate synthetase 1"/>
    <property type="match status" value="2"/>
</dbReference>
<reference evidence="10" key="1">
    <citation type="submission" date="2020-03" db="EMBL/GenBank/DDBJ databases">
        <title>Studies in the Genomics of Life Span.</title>
        <authorList>
            <person name="Glass D."/>
        </authorList>
    </citation>
    <scope>NUCLEOTIDE SEQUENCE</scope>
    <source>
        <strain evidence="10">SUZIE</strain>
        <tissue evidence="10">Muscle</tissue>
    </source>
</reference>
<keyword evidence="3" id="KW-0399">Innate immunity</keyword>
<protein>
    <recommendedName>
        <fullName evidence="2">2'-5' oligoadenylate synthase</fullName>
        <ecNumber evidence="2">2.7.7.84</ecNumber>
    </recommendedName>
</protein>
<dbReference type="Gene3D" id="3.30.460.10">
    <property type="entry name" value="Beta Polymerase, domain 2"/>
    <property type="match status" value="2"/>
</dbReference>
<feature type="compositionally biased region" description="Basic and acidic residues" evidence="8">
    <location>
        <begin position="7"/>
        <end position="21"/>
    </location>
</feature>
<dbReference type="InterPro" id="IPR006116">
    <property type="entry name" value="NT_2-5OAS_ClassI-CCAase"/>
</dbReference>
<evidence type="ECO:0000256" key="4">
    <source>
        <dbReference type="ARBA" id="ARBA00022695"/>
    </source>
</evidence>
<dbReference type="InterPro" id="IPR018952">
    <property type="entry name" value="2-5-oligoAdlate_synth_1_dom2/C"/>
</dbReference>
<dbReference type="Pfam" id="PF10421">
    <property type="entry name" value="OAS1_C"/>
    <property type="match status" value="1"/>
</dbReference>
<evidence type="ECO:0000256" key="2">
    <source>
        <dbReference type="ARBA" id="ARBA00012577"/>
    </source>
</evidence>
<dbReference type="CDD" id="cd05400">
    <property type="entry name" value="NT_2-5OAS_ClassI-CCAase"/>
    <property type="match status" value="2"/>
</dbReference>
<dbReference type="PROSITE" id="PS50152">
    <property type="entry name" value="25A_SYNTH_3"/>
    <property type="match status" value="2"/>
</dbReference>
<dbReference type="GO" id="GO:0005829">
    <property type="term" value="C:cytosol"/>
    <property type="evidence" value="ECO:0007669"/>
    <property type="project" value="TreeGrafter"/>
</dbReference>
<comment type="similarity">
    <text evidence="1">Belongs to the 2-5A synthase family.</text>
</comment>
<proteinExistence type="inferred from homology"/>
<dbReference type="GO" id="GO:0005654">
    <property type="term" value="C:nucleoplasm"/>
    <property type="evidence" value="ECO:0007669"/>
    <property type="project" value="TreeGrafter"/>
</dbReference>
<dbReference type="GO" id="GO:0051607">
    <property type="term" value="P:defense response to virus"/>
    <property type="evidence" value="ECO:0007669"/>
    <property type="project" value="UniProtKB-KW"/>
</dbReference>
<keyword evidence="4" id="KW-0808">Transferase</keyword>
<gene>
    <name evidence="10" type="ORF">SUZIE_127625</name>
</gene>
<evidence type="ECO:0000256" key="1">
    <source>
        <dbReference type="ARBA" id="ARBA00009526"/>
    </source>
</evidence>
<dbReference type="PANTHER" id="PTHR11258">
    <property type="entry name" value="2-5 OLIGOADENYLATE SYNTHETASE"/>
    <property type="match status" value="1"/>
</dbReference>
<dbReference type="Proteomes" id="UP001166674">
    <property type="component" value="Unassembled WGS sequence"/>
</dbReference>
<name>A0AA41MLW8_SCICA</name>
<dbReference type="GO" id="GO:0001730">
    <property type="term" value="F:2'-5'-oligoadenylate synthetase activity"/>
    <property type="evidence" value="ECO:0007669"/>
    <property type="project" value="UniProtKB-EC"/>
</dbReference>
<dbReference type="AlphaFoldDB" id="A0AA41MLW8"/>
<dbReference type="GO" id="GO:0016020">
    <property type="term" value="C:membrane"/>
    <property type="evidence" value="ECO:0007669"/>
    <property type="project" value="TreeGrafter"/>
</dbReference>
<dbReference type="InterPro" id="IPR006117">
    <property type="entry name" value="2-5OAS_C_CS"/>
</dbReference>
<keyword evidence="5" id="KW-0391">Immunity</keyword>
<dbReference type="PROSITE" id="PS00832">
    <property type="entry name" value="25A_SYNTH_1"/>
    <property type="match status" value="2"/>
</dbReference>
<feature type="region of interest" description="Disordered" evidence="8">
    <location>
        <begin position="1"/>
        <end position="93"/>
    </location>
</feature>
<evidence type="ECO:0000256" key="6">
    <source>
        <dbReference type="ARBA" id="ARBA00022884"/>
    </source>
</evidence>
<evidence type="ECO:0000256" key="8">
    <source>
        <dbReference type="SAM" id="MobiDB-lite"/>
    </source>
</evidence>
<dbReference type="EC" id="2.7.7.84" evidence="2"/>
<evidence type="ECO:0000256" key="5">
    <source>
        <dbReference type="ARBA" id="ARBA00022859"/>
    </source>
</evidence>
<dbReference type="InterPro" id="IPR043519">
    <property type="entry name" value="NT_sf"/>
</dbReference>
<evidence type="ECO:0000313" key="10">
    <source>
        <dbReference type="EMBL" id="MBZ3874375.1"/>
    </source>
</evidence>
<keyword evidence="6" id="KW-0694">RNA-binding</keyword>
<feature type="compositionally biased region" description="Basic and acidic residues" evidence="8">
    <location>
        <begin position="43"/>
        <end position="56"/>
    </location>
</feature>
<feature type="region of interest" description="Disordered" evidence="8">
    <location>
        <begin position="591"/>
        <end position="615"/>
    </location>
</feature>
<evidence type="ECO:0000259" key="9">
    <source>
        <dbReference type="Pfam" id="PF10421"/>
    </source>
</evidence>
<dbReference type="GO" id="GO:0003725">
    <property type="term" value="F:double-stranded RNA binding"/>
    <property type="evidence" value="ECO:0007669"/>
    <property type="project" value="UniProtKB-ARBA"/>
</dbReference>
<dbReference type="InterPro" id="IPR043518">
    <property type="entry name" value="2-5OAS_N_CS"/>
</dbReference>
<evidence type="ECO:0000256" key="7">
    <source>
        <dbReference type="ARBA" id="ARBA00023118"/>
    </source>
</evidence>
<dbReference type="EMBL" id="JAATJV010227564">
    <property type="protein sequence ID" value="MBZ3874375.1"/>
    <property type="molecule type" value="Genomic_DNA"/>
</dbReference>
<evidence type="ECO:0000313" key="11">
    <source>
        <dbReference type="Proteomes" id="UP001166674"/>
    </source>
</evidence>
<sequence length="615" mass="67437">MTLGHSSEQRDGAAEGRRWVDVDTPVLGDAPPPTTFQGLPRAGHSDLGHPVLRDPAQEIPGDSRSLDAVHPKAQSRQPAGPAPDPGGRASDARPALGVASALSQVPAKELDRFVQHHLTPSPQFQEQVKRAIDATLRCLRETCAYKPSRVIKGGSFGRGTNLRGGCDAELILFLNCFSDFKDQGPRRAEIVKEMRTQVESWWQDPVPGLRLTLPEQNGPSAGHFRLVSADPESWVDVSLLPAFDAVGQLGSDAKPQPQVYRTLLNSGGRDGEHAACFAQLRRDFVNRSPTKLKNLILLVKHWYRHVAAQNEGQAAHTSLPPAYALELLTIFSWEQGCGKDAFSLAQGLRTVLGLIQRHQQLCVFWTVNYGFEDPAVGTFLRGQLGRPRPVILDPADPTWDVGSGTAWHWDVLAREAQTCYHHPCFLEASGRPVQPWEGLVPAKELDRFVQDHLTPSPQFQEQVKRAIDATLRCLRETCAYKPSRVIKGGSFGRGTNLRGGCDAELILFLNCFSDFKDQGPRRAEIVKEMRTQVESWWQDPVPGLRLTLPEQNGPSAGHFRLVSADPESWVDVSLLPAFDAVGEGACAWEGDRDPWGPGARKGATCHPSGASDAPT</sequence>
<keyword evidence="4" id="KW-0548">Nucleotidyltransferase</keyword>
<dbReference type="SUPFAM" id="SSF81301">
    <property type="entry name" value="Nucleotidyltransferase"/>
    <property type="match status" value="2"/>
</dbReference>
<dbReference type="GO" id="GO:0045087">
    <property type="term" value="P:innate immune response"/>
    <property type="evidence" value="ECO:0007669"/>
    <property type="project" value="UniProtKB-KW"/>
</dbReference>
<accession>A0AA41MLW8</accession>
<feature type="domain" description="2'-5'-oligoadenylate synthetase 1" evidence="9">
    <location>
        <begin position="254"/>
        <end position="438"/>
    </location>
</feature>
<keyword evidence="7" id="KW-0051">Antiviral defense</keyword>
<organism evidence="10 11">
    <name type="scientific">Sciurus carolinensis</name>
    <name type="common">Eastern gray squirrel</name>
    <dbReference type="NCBI Taxonomy" id="30640"/>
    <lineage>
        <taxon>Eukaryota</taxon>
        <taxon>Metazoa</taxon>
        <taxon>Chordata</taxon>
        <taxon>Craniata</taxon>
        <taxon>Vertebrata</taxon>
        <taxon>Euteleostomi</taxon>
        <taxon>Mammalia</taxon>
        <taxon>Eutheria</taxon>
        <taxon>Euarchontoglires</taxon>
        <taxon>Glires</taxon>
        <taxon>Rodentia</taxon>
        <taxon>Sciuromorpha</taxon>
        <taxon>Sciuridae</taxon>
        <taxon>Sciurinae</taxon>
        <taxon>Sciurini</taxon>
        <taxon>Sciurus</taxon>
    </lineage>
</organism>
<dbReference type="PANTHER" id="PTHR11258:SF4">
    <property type="entry name" value="2'-5'-OLIGOADENYLATE SYNTHASE 3"/>
    <property type="match status" value="1"/>
</dbReference>
<dbReference type="FunFam" id="1.10.1410.20:FF:000002">
    <property type="entry name" value="2'-5'-oligoadenylate synthetase 3"/>
    <property type="match status" value="1"/>
</dbReference>
<dbReference type="GO" id="GO:0045071">
    <property type="term" value="P:negative regulation of viral genome replication"/>
    <property type="evidence" value="ECO:0007669"/>
    <property type="project" value="TreeGrafter"/>
</dbReference>